<organism evidence="1">
    <name type="scientific">Myoviridae sp. ctakU3</name>
    <dbReference type="NCBI Taxonomy" id="2825135"/>
    <lineage>
        <taxon>Viruses</taxon>
        <taxon>Duplodnaviria</taxon>
        <taxon>Heunggongvirae</taxon>
        <taxon>Uroviricota</taxon>
        <taxon>Caudoviricetes</taxon>
    </lineage>
</organism>
<accession>A0A8S5P2F0</accession>
<protein>
    <submittedName>
        <fullName evidence="1">Uncharacterized protein</fullName>
    </submittedName>
</protein>
<evidence type="ECO:0000313" key="1">
    <source>
        <dbReference type="EMBL" id="DAE00635.1"/>
    </source>
</evidence>
<proteinExistence type="predicted"/>
<sequence length="88" mass="10505">MKDFIYPWDEKDDIAISNKSKRWVEGYTDGRETCVITIEQNDLIASYSEEEQREYYAGRKEGGNRLFALMYSNPKVRPYDEWKPKKRG</sequence>
<name>A0A8S5P2F0_9CAUD</name>
<dbReference type="EMBL" id="BK015306">
    <property type="protein sequence ID" value="DAE00635.1"/>
    <property type="molecule type" value="Genomic_DNA"/>
</dbReference>
<reference evidence="1" key="1">
    <citation type="journal article" date="2021" name="Proc. Natl. Acad. Sci. U.S.A.">
        <title>A Catalog of Tens of Thousands of Viruses from Human Metagenomes Reveals Hidden Associations with Chronic Diseases.</title>
        <authorList>
            <person name="Tisza M.J."/>
            <person name="Buck C.B."/>
        </authorList>
    </citation>
    <scope>NUCLEOTIDE SEQUENCE</scope>
    <source>
        <strain evidence="1">CtakU3</strain>
    </source>
</reference>